<dbReference type="EMBL" id="CACRZD030000010">
    <property type="protein sequence ID" value="CAA6667419.1"/>
    <property type="molecule type" value="Genomic_DNA"/>
</dbReference>
<proteinExistence type="inferred from homology"/>
<feature type="repeat" description="PPR" evidence="3">
    <location>
        <begin position="489"/>
        <end position="523"/>
    </location>
</feature>
<dbReference type="Proteomes" id="UP001189122">
    <property type="component" value="Unassembled WGS sequence"/>
</dbReference>
<dbReference type="PROSITE" id="PS51375">
    <property type="entry name" value="PPR"/>
    <property type="match status" value="6"/>
</dbReference>
<feature type="repeat" description="PPR" evidence="3">
    <location>
        <begin position="271"/>
        <end position="305"/>
    </location>
</feature>
<feature type="compositionally biased region" description="Basic and acidic residues" evidence="4">
    <location>
        <begin position="50"/>
        <end position="62"/>
    </location>
</feature>
<evidence type="ECO:0000256" key="4">
    <source>
        <dbReference type="SAM" id="MobiDB-lite"/>
    </source>
</evidence>
<protein>
    <submittedName>
        <fullName evidence="5">Uncharacterized protein</fullName>
    </submittedName>
</protein>
<feature type="repeat" description="PPR" evidence="3">
    <location>
        <begin position="201"/>
        <end position="235"/>
    </location>
</feature>
<reference evidence="5 6" key="1">
    <citation type="submission" date="2019-12" db="EMBL/GenBank/DDBJ databases">
        <authorList>
            <person name="Scholz U."/>
            <person name="Mascher M."/>
            <person name="Fiebig A."/>
        </authorList>
    </citation>
    <scope>NUCLEOTIDE SEQUENCE</scope>
</reference>
<evidence type="ECO:0000313" key="5">
    <source>
        <dbReference type="EMBL" id="CAA2628164.1"/>
    </source>
</evidence>
<sequence>MPVAFAGDVAAIGRAARKIYSSWIHSLPQLRPRAGSKVSKRSLAGNPRNRGGDGGKPEKEAPKASYMRNTIAGVSRILRASTWEEALGELRGLPIKWDSYTVNQVLKSHPPMEKAWLFFLWVAQVRGFKHDHFTYTTMLDIFGEAGRISSMEFMFREMEEKGLRIDASTYTSALHWYAKAGDLEASLRLWEEMRRTGCDPTVVSYTAFMKVLFDHGRPRKASAIYREMIEARLSPTCHTYTVLINHLAGSGKFDAALGVMNRMRKAGVEPDKATCNILVQKCSKLGETAAMFEVLRHMRENSLVLRLPIFLEALECLRKAGESDRLLRERGNGRIYPDLAINDVNSCIDRGIINILLCKRNFAAINLMLEGIILLKMELGAELNAAIIQASCRSQSLSTALLAFQLSVQLGQRLERHVYLSLVGPLMRSSRFQEALKITEEMASKGHSLGAYLASVLTLRLGRAGKPAIATELFSSAASSASSSPADRNTLTYTALLHAHLQSMEVEKGLEIFSQMREEGNTDAEFFRKERRRLQRCHSEGVAVPVEESLCNFFFAGG</sequence>
<organism evidence="5">
    <name type="scientific">Spirodela intermedia</name>
    <name type="common">Intermediate duckweed</name>
    <dbReference type="NCBI Taxonomy" id="51605"/>
    <lineage>
        <taxon>Eukaryota</taxon>
        <taxon>Viridiplantae</taxon>
        <taxon>Streptophyta</taxon>
        <taxon>Embryophyta</taxon>
        <taxon>Tracheophyta</taxon>
        <taxon>Spermatophyta</taxon>
        <taxon>Magnoliopsida</taxon>
        <taxon>Liliopsida</taxon>
        <taxon>Araceae</taxon>
        <taxon>Lemnoideae</taxon>
        <taxon>Spirodela</taxon>
    </lineage>
</organism>
<feature type="repeat" description="PPR" evidence="3">
    <location>
        <begin position="236"/>
        <end position="270"/>
    </location>
</feature>
<dbReference type="EMBL" id="LR743597">
    <property type="protein sequence ID" value="CAA2628164.1"/>
    <property type="molecule type" value="Genomic_DNA"/>
</dbReference>
<feature type="repeat" description="PPR" evidence="3">
    <location>
        <begin position="166"/>
        <end position="200"/>
    </location>
</feature>
<accession>A0A7I8JBE9</accession>
<evidence type="ECO:0000256" key="3">
    <source>
        <dbReference type="PROSITE-ProRule" id="PRU00708"/>
    </source>
</evidence>
<comment type="similarity">
    <text evidence="1">Belongs to the PPR family. P subfamily.</text>
</comment>
<evidence type="ECO:0000313" key="6">
    <source>
        <dbReference type="Proteomes" id="UP001189122"/>
    </source>
</evidence>
<dbReference type="Pfam" id="PF01535">
    <property type="entry name" value="PPR"/>
    <property type="match status" value="1"/>
</dbReference>
<dbReference type="Pfam" id="PF13041">
    <property type="entry name" value="PPR_2"/>
    <property type="match status" value="1"/>
</dbReference>
<dbReference type="Pfam" id="PF13812">
    <property type="entry name" value="PPR_3"/>
    <property type="match status" value="1"/>
</dbReference>
<evidence type="ECO:0000256" key="1">
    <source>
        <dbReference type="ARBA" id="ARBA00007626"/>
    </source>
</evidence>
<gene>
    <name evidence="5" type="ORF">SI7747_10013812</name>
</gene>
<dbReference type="Gene3D" id="1.25.40.10">
    <property type="entry name" value="Tetratricopeptide repeat domain"/>
    <property type="match status" value="3"/>
</dbReference>
<dbReference type="PANTHER" id="PTHR47447">
    <property type="entry name" value="OS03G0856100 PROTEIN"/>
    <property type="match status" value="1"/>
</dbReference>
<name>A0A7I8JBE9_SPIIN</name>
<dbReference type="AlphaFoldDB" id="A0A7I8JBE9"/>
<dbReference type="InterPro" id="IPR002885">
    <property type="entry name" value="PPR_rpt"/>
</dbReference>
<keyword evidence="6" id="KW-1185">Reference proteome</keyword>
<keyword evidence="2" id="KW-0677">Repeat</keyword>
<dbReference type="NCBIfam" id="TIGR00756">
    <property type="entry name" value="PPR"/>
    <property type="match status" value="6"/>
</dbReference>
<feature type="region of interest" description="Disordered" evidence="4">
    <location>
        <begin position="34"/>
        <end position="62"/>
    </location>
</feature>
<evidence type="ECO:0000256" key="2">
    <source>
        <dbReference type="ARBA" id="ARBA00022737"/>
    </source>
</evidence>
<dbReference type="InterPro" id="IPR011990">
    <property type="entry name" value="TPR-like_helical_dom_sf"/>
</dbReference>
<dbReference type="PANTHER" id="PTHR47447:SF27">
    <property type="entry name" value="PENTACOTRIPEPTIDE-REPEAT REGION OF PRORP DOMAIN-CONTAINING PROTEIN"/>
    <property type="match status" value="1"/>
</dbReference>
<feature type="repeat" description="PPR" evidence="3">
    <location>
        <begin position="131"/>
        <end position="165"/>
    </location>
</feature>